<dbReference type="InterPro" id="IPR036737">
    <property type="entry name" value="OmpA-like_sf"/>
</dbReference>
<feature type="region of interest" description="Disordered" evidence="6">
    <location>
        <begin position="457"/>
        <end position="476"/>
    </location>
</feature>
<organism evidence="9 10">
    <name type="scientific">Flavobacterium keumense</name>
    <dbReference type="NCBI Taxonomy" id="1306518"/>
    <lineage>
        <taxon>Bacteria</taxon>
        <taxon>Pseudomonadati</taxon>
        <taxon>Bacteroidota</taxon>
        <taxon>Flavobacteriia</taxon>
        <taxon>Flavobacteriales</taxon>
        <taxon>Flavobacteriaceae</taxon>
        <taxon>Flavobacterium</taxon>
    </lineage>
</organism>
<evidence type="ECO:0000256" key="2">
    <source>
        <dbReference type="ARBA" id="ARBA00022729"/>
    </source>
</evidence>
<dbReference type="Proteomes" id="UP001232117">
    <property type="component" value="Chromosome"/>
</dbReference>
<dbReference type="InterPro" id="IPR006665">
    <property type="entry name" value="OmpA-like"/>
</dbReference>
<evidence type="ECO:0000256" key="6">
    <source>
        <dbReference type="SAM" id="MobiDB-lite"/>
    </source>
</evidence>
<reference evidence="9 10" key="1">
    <citation type="submission" date="2022-02" db="EMBL/GenBank/DDBJ databases">
        <authorList>
            <person name="Cha I.-T."/>
            <person name="Lee K.-E."/>
            <person name="Park S.-J."/>
        </authorList>
    </citation>
    <scope>NUCLEOTIDE SEQUENCE [LARGE SCALE GENOMIC DNA]</scope>
    <source>
        <strain evidence="9 10">K3R-10</strain>
    </source>
</reference>
<evidence type="ECO:0000313" key="10">
    <source>
        <dbReference type="Proteomes" id="UP001232117"/>
    </source>
</evidence>
<dbReference type="SUPFAM" id="SSF103088">
    <property type="entry name" value="OmpA-like"/>
    <property type="match status" value="1"/>
</dbReference>
<feature type="chain" id="PRO_5045229846" evidence="7">
    <location>
        <begin position="22"/>
        <end position="476"/>
    </location>
</feature>
<dbReference type="PROSITE" id="PS51123">
    <property type="entry name" value="OMPA_2"/>
    <property type="match status" value="1"/>
</dbReference>
<dbReference type="Gene3D" id="3.30.1330.60">
    <property type="entry name" value="OmpA-like domain"/>
    <property type="match status" value="1"/>
</dbReference>
<evidence type="ECO:0000313" key="9">
    <source>
        <dbReference type="EMBL" id="WGK95363.1"/>
    </source>
</evidence>
<dbReference type="RefSeq" id="WP_264534028.1">
    <property type="nucleotide sequence ID" value="NZ_CP092332.1"/>
</dbReference>
<sequence length="476" mass="50200">MKHLNKILVAIIVMMGLNSFAQDNNNPWAFSFGVNAIDTKTSAGGGHNWLDRHFSQPFAVKDNWNIVPSITYLGVSKYVGDNFSFGVSGSVNKIGKLVSFNPSAVGHDSRGYVVSNPGDLMYYGIDATVKYSLMTVIKSKVIDPSLSLGGGYSFLGDNSYGTINTGAGLTLWFTENIGLELTTKYKKSYGERGTATAVDSPSFFQHSAGLVFKFGGTDTDKDGIYDKEDACPQVAGLKQFNGCPDTDGDGIIDGSDACPEVAGLAALNGCPDADGDGITDANDACPQVAGLASLKGCPDADKDGVADKDDKCPTVAGPKENAGCPWADTDKDGVADKDDECPEVAGPASNKGCPEVTAAVLESVKVEAKSIYFNSGKATFKSEDVPVKIESISSLLKQYPNAKFSIEGHTDSDGSDAFNQKLSQERADVVRNALIERGLKPANLTAVGYGESKPVATNKTAAGKAKNRRTEVVLQK</sequence>
<dbReference type="InterPro" id="IPR006664">
    <property type="entry name" value="OMP_bac"/>
</dbReference>
<dbReference type="Pfam" id="PF00691">
    <property type="entry name" value="OmpA"/>
    <property type="match status" value="1"/>
</dbReference>
<evidence type="ECO:0000256" key="3">
    <source>
        <dbReference type="ARBA" id="ARBA00023136"/>
    </source>
</evidence>
<dbReference type="SUPFAM" id="SSF103647">
    <property type="entry name" value="TSP type-3 repeat"/>
    <property type="match status" value="2"/>
</dbReference>
<feature type="domain" description="OmpA-like" evidence="8">
    <location>
        <begin position="360"/>
        <end position="476"/>
    </location>
</feature>
<dbReference type="InterPro" id="IPR028974">
    <property type="entry name" value="TSP_type-3_rpt"/>
</dbReference>
<reference evidence="9 10" key="2">
    <citation type="submission" date="2023-06" db="EMBL/GenBank/DDBJ databases">
        <title>Complete Genome Sequence of Flavobacterium keumense K3R-10.</title>
        <authorList>
            <person name="Jeong H."/>
            <person name="Jhang S.Y."/>
            <person name="Kim J.N."/>
        </authorList>
    </citation>
    <scope>NUCLEOTIDE SEQUENCE [LARGE SCALE GENOMIC DNA]</scope>
    <source>
        <strain evidence="9 10">K3R-10</strain>
    </source>
</reference>
<keyword evidence="10" id="KW-1185">Reference proteome</keyword>
<accession>A0ABY8N6T9</accession>
<dbReference type="InterPro" id="IPR003367">
    <property type="entry name" value="Thrombospondin_3-like_rpt"/>
</dbReference>
<dbReference type="Pfam" id="PF02412">
    <property type="entry name" value="TSP_3"/>
    <property type="match status" value="5"/>
</dbReference>
<gene>
    <name evidence="9" type="ORF">MG292_03790</name>
</gene>
<dbReference type="InterPro" id="IPR006690">
    <property type="entry name" value="OMPA-like_CS"/>
</dbReference>
<evidence type="ECO:0000259" key="8">
    <source>
        <dbReference type="PROSITE" id="PS51123"/>
    </source>
</evidence>
<evidence type="ECO:0000256" key="5">
    <source>
        <dbReference type="PROSITE-ProRule" id="PRU00473"/>
    </source>
</evidence>
<dbReference type="CDD" id="cd07185">
    <property type="entry name" value="OmpA_C-like"/>
    <property type="match status" value="1"/>
</dbReference>
<dbReference type="EMBL" id="CP092332">
    <property type="protein sequence ID" value="WGK95363.1"/>
    <property type="molecule type" value="Genomic_DNA"/>
</dbReference>
<evidence type="ECO:0000256" key="4">
    <source>
        <dbReference type="ARBA" id="ARBA00023237"/>
    </source>
</evidence>
<keyword evidence="4" id="KW-0998">Cell outer membrane</keyword>
<protein>
    <submittedName>
        <fullName evidence="9">OmpA family protein</fullName>
    </submittedName>
</protein>
<keyword evidence="2 7" id="KW-0732">Signal</keyword>
<proteinExistence type="predicted"/>
<dbReference type="PRINTS" id="PR01021">
    <property type="entry name" value="OMPADOMAIN"/>
</dbReference>
<name>A0ABY8N6T9_9FLAO</name>
<dbReference type="Gene3D" id="4.10.1080.10">
    <property type="entry name" value="TSP type-3 repeat"/>
    <property type="match status" value="1"/>
</dbReference>
<evidence type="ECO:0000256" key="1">
    <source>
        <dbReference type="ARBA" id="ARBA00004442"/>
    </source>
</evidence>
<evidence type="ECO:0000256" key="7">
    <source>
        <dbReference type="SAM" id="SignalP"/>
    </source>
</evidence>
<comment type="subcellular location">
    <subcellularLocation>
        <location evidence="1">Cell outer membrane</location>
    </subcellularLocation>
</comment>
<dbReference type="InterPro" id="IPR050330">
    <property type="entry name" value="Bact_OuterMem_StrucFunc"/>
</dbReference>
<feature type="signal peptide" evidence="7">
    <location>
        <begin position="1"/>
        <end position="21"/>
    </location>
</feature>
<dbReference type="PROSITE" id="PS01068">
    <property type="entry name" value="OMPA_1"/>
    <property type="match status" value="1"/>
</dbReference>
<keyword evidence="3 5" id="KW-0472">Membrane</keyword>
<dbReference type="PANTHER" id="PTHR30329:SF21">
    <property type="entry name" value="LIPOPROTEIN YIAD-RELATED"/>
    <property type="match status" value="1"/>
</dbReference>
<dbReference type="PANTHER" id="PTHR30329">
    <property type="entry name" value="STATOR ELEMENT OF FLAGELLAR MOTOR COMPLEX"/>
    <property type="match status" value="1"/>
</dbReference>